<protein>
    <recommendedName>
        <fullName evidence="2">tetrahydrofolate synthase</fullName>
        <ecNumber evidence="2">6.3.2.17</ecNumber>
    </recommendedName>
    <alternativeName>
        <fullName evidence="8">Tetrahydrofolylpolyglutamate synthase</fullName>
    </alternativeName>
</protein>
<evidence type="ECO:0000256" key="8">
    <source>
        <dbReference type="ARBA" id="ARBA00030592"/>
    </source>
</evidence>
<dbReference type="Gene3D" id="3.40.1190.10">
    <property type="entry name" value="Mur-like, catalytic domain"/>
    <property type="match status" value="1"/>
</dbReference>
<dbReference type="NCBIfam" id="TIGR01499">
    <property type="entry name" value="folC"/>
    <property type="match status" value="1"/>
</dbReference>
<dbReference type="Gene3D" id="3.90.190.20">
    <property type="entry name" value="Mur ligase, C-terminal domain"/>
    <property type="match status" value="1"/>
</dbReference>
<dbReference type="Proteomes" id="UP001486565">
    <property type="component" value="Chromosome"/>
</dbReference>
<feature type="domain" description="Mur ligase C-terminal" evidence="11">
    <location>
        <begin position="297"/>
        <end position="416"/>
    </location>
</feature>
<sequence>MNYNEVINYMNSIERFGSRPGLTRVQNLLKRLGNPEKNLKVIHVAGTNGKGSVCTMMSYILTQSGYDVGIYTSPHLESYNERMKINNKEITDDEFASIGEKIIKACQECVEDNEDHPTVFECITAMALLYFSEKSVDYVVLEVGLGGRYDATNVIESPLVSVITSISMDHMDVLGDSIESIAYEKAGIIKKNCSAVLYFPNNKVYNIIKSVCESLDAPLYYVSDMNIYNVEHDIDGITFSIDTNFYSYKDLKISLIGEHQIYNTALVLLIIEVLRNKGIEISEENVRIGLKECYWPGRLEILGKNPLVILDGAHNEEGALALAKAFEQYFPDKDITLLIGVLKDKPYENMLKLLLPYAERVVLTEPNSPRKLLIDELEITARRYSKSIYKNADIVQAYELALQLTDDKDVLCCAGSLYLIGEIKTVLNERS</sequence>
<dbReference type="PIRSF" id="PIRSF001563">
    <property type="entry name" value="Folylpolyglu_synth"/>
    <property type="match status" value="1"/>
</dbReference>
<dbReference type="PROSITE" id="PS01011">
    <property type="entry name" value="FOLYLPOLYGLU_SYNT_1"/>
    <property type="match status" value="1"/>
</dbReference>
<dbReference type="InterPro" id="IPR036615">
    <property type="entry name" value="Mur_ligase_C_dom_sf"/>
</dbReference>
<keyword evidence="3 10" id="KW-0436">Ligase</keyword>
<evidence type="ECO:0000313" key="14">
    <source>
        <dbReference type="Proteomes" id="UP001486565"/>
    </source>
</evidence>
<dbReference type="EC" id="6.3.2.17" evidence="2"/>
<keyword evidence="5 10" id="KW-0547">Nucleotide-binding</keyword>
<evidence type="ECO:0000259" key="11">
    <source>
        <dbReference type="Pfam" id="PF02875"/>
    </source>
</evidence>
<name>A0ABZ2Y5U0_9FIRM</name>
<dbReference type="PANTHER" id="PTHR11136">
    <property type="entry name" value="FOLYLPOLYGLUTAMATE SYNTHASE-RELATED"/>
    <property type="match status" value="1"/>
</dbReference>
<evidence type="ECO:0000256" key="6">
    <source>
        <dbReference type="ARBA" id="ARBA00022840"/>
    </source>
</evidence>
<comment type="similarity">
    <text evidence="1 10">Belongs to the folylpolyglutamate synthase family.</text>
</comment>
<dbReference type="InterPro" id="IPR013221">
    <property type="entry name" value="Mur_ligase_cen"/>
</dbReference>
<dbReference type="InterPro" id="IPR001645">
    <property type="entry name" value="Folylpolyglutamate_synth"/>
</dbReference>
<evidence type="ECO:0000256" key="5">
    <source>
        <dbReference type="ARBA" id="ARBA00022741"/>
    </source>
</evidence>
<dbReference type="PANTHER" id="PTHR11136:SF0">
    <property type="entry name" value="DIHYDROFOLATE SYNTHETASE-RELATED"/>
    <property type="match status" value="1"/>
</dbReference>
<evidence type="ECO:0000256" key="2">
    <source>
        <dbReference type="ARBA" id="ARBA00013025"/>
    </source>
</evidence>
<dbReference type="GO" id="GO:0016874">
    <property type="term" value="F:ligase activity"/>
    <property type="evidence" value="ECO:0007669"/>
    <property type="project" value="UniProtKB-KW"/>
</dbReference>
<evidence type="ECO:0000256" key="7">
    <source>
        <dbReference type="ARBA" id="ARBA00022842"/>
    </source>
</evidence>
<evidence type="ECO:0000259" key="12">
    <source>
        <dbReference type="Pfam" id="PF08245"/>
    </source>
</evidence>
<evidence type="ECO:0000256" key="10">
    <source>
        <dbReference type="PIRNR" id="PIRNR001563"/>
    </source>
</evidence>
<dbReference type="Pfam" id="PF08245">
    <property type="entry name" value="Mur_ligase_M"/>
    <property type="match status" value="1"/>
</dbReference>
<dbReference type="PROSITE" id="PS01012">
    <property type="entry name" value="FOLYLPOLYGLU_SYNT_2"/>
    <property type="match status" value="1"/>
</dbReference>
<keyword evidence="14" id="KW-1185">Reference proteome</keyword>
<dbReference type="RefSeq" id="WP_341877685.1">
    <property type="nucleotide sequence ID" value="NZ_CP121687.1"/>
</dbReference>
<evidence type="ECO:0000256" key="4">
    <source>
        <dbReference type="ARBA" id="ARBA00022723"/>
    </source>
</evidence>
<proteinExistence type="inferred from homology"/>
<evidence type="ECO:0000256" key="1">
    <source>
        <dbReference type="ARBA" id="ARBA00008276"/>
    </source>
</evidence>
<dbReference type="EMBL" id="CP121687">
    <property type="protein sequence ID" value="WZL70723.1"/>
    <property type="molecule type" value="Genomic_DNA"/>
</dbReference>
<keyword evidence="4" id="KW-0479">Metal-binding</keyword>
<dbReference type="SUPFAM" id="SSF53244">
    <property type="entry name" value="MurD-like peptide ligases, peptide-binding domain"/>
    <property type="match status" value="1"/>
</dbReference>
<reference evidence="13 14" key="1">
    <citation type="submission" date="2023-03" db="EMBL/GenBank/DDBJ databases">
        <title>Novel Species.</title>
        <authorList>
            <person name="Ma S."/>
        </authorList>
    </citation>
    <scope>NUCLEOTIDE SEQUENCE [LARGE SCALE GENOMIC DNA]</scope>
    <source>
        <strain evidence="13 14">LIND6LT2</strain>
    </source>
</reference>
<dbReference type="InterPro" id="IPR036565">
    <property type="entry name" value="Mur-like_cat_sf"/>
</dbReference>
<evidence type="ECO:0000256" key="9">
    <source>
        <dbReference type="ARBA" id="ARBA00047493"/>
    </source>
</evidence>
<gene>
    <name evidence="13" type="ORF">QBE51_04175</name>
</gene>
<organism evidence="13 14">
    <name type="scientific">Defluviitalea saccharophila</name>
    <dbReference type="NCBI Taxonomy" id="879970"/>
    <lineage>
        <taxon>Bacteria</taxon>
        <taxon>Bacillati</taxon>
        <taxon>Bacillota</taxon>
        <taxon>Clostridia</taxon>
        <taxon>Lachnospirales</taxon>
        <taxon>Defluviitaleaceae</taxon>
        <taxon>Defluviitalea</taxon>
    </lineage>
</organism>
<dbReference type="InterPro" id="IPR018109">
    <property type="entry name" value="Folylpolyglutamate_synth_CS"/>
</dbReference>
<evidence type="ECO:0000256" key="3">
    <source>
        <dbReference type="ARBA" id="ARBA00022598"/>
    </source>
</evidence>
<evidence type="ECO:0000313" key="13">
    <source>
        <dbReference type="EMBL" id="WZL70723.1"/>
    </source>
</evidence>
<keyword evidence="6 10" id="KW-0067">ATP-binding</keyword>
<keyword evidence="7" id="KW-0460">Magnesium</keyword>
<feature type="domain" description="Mur ligase central" evidence="12">
    <location>
        <begin position="44"/>
        <end position="269"/>
    </location>
</feature>
<dbReference type="Pfam" id="PF02875">
    <property type="entry name" value="Mur_ligase_C"/>
    <property type="match status" value="1"/>
</dbReference>
<comment type="catalytic activity">
    <reaction evidence="9">
        <text>(6S)-5,6,7,8-tetrahydrofolyl-(gamma-L-Glu)(n) + L-glutamate + ATP = (6S)-5,6,7,8-tetrahydrofolyl-(gamma-L-Glu)(n+1) + ADP + phosphate + H(+)</text>
        <dbReference type="Rhea" id="RHEA:10580"/>
        <dbReference type="Rhea" id="RHEA-COMP:14738"/>
        <dbReference type="Rhea" id="RHEA-COMP:14740"/>
        <dbReference type="ChEBI" id="CHEBI:15378"/>
        <dbReference type="ChEBI" id="CHEBI:29985"/>
        <dbReference type="ChEBI" id="CHEBI:30616"/>
        <dbReference type="ChEBI" id="CHEBI:43474"/>
        <dbReference type="ChEBI" id="CHEBI:141005"/>
        <dbReference type="ChEBI" id="CHEBI:456216"/>
        <dbReference type="EC" id="6.3.2.17"/>
    </reaction>
</comment>
<dbReference type="SUPFAM" id="SSF53623">
    <property type="entry name" value="MurD-like peptide ligases, catalytic domain"/>
    <property type="match status" value="1"/>
</dbReference>
<dbReference type="InterPro" id="IPR004101">
    <property type="entry name" value="Mur_ligase_C"/>
</dbReference>
<accession>A0ABZ2Y5U0</accession>